<dbReference type="RefSeq" id="WP_068730498.1">
    <property type="nucleotide sequence ID" value="NZ_LVYV01000002.1"/>
</dbReference>
<proteinExistence type="predicted"/>
<comment type="caution">
    <text evidence="2">The sequence shown here is derived from an EMBL/GenBank/DDBJ whole genome shotgun (WGS) entry which is preliminary data.</text>
</comment>
<sequence length="54" mass="5580">MLRLIAKFIDDESGATAIEYALIAAGISLAIIVAVQGLGTTLNGRYAAVNTSLK</sequence>
<accession>A0A164AE44</accession>
<dbReference type="Proteomes" id="UP000076574">
    <property type="component" value="Unassembled WGS sequence"/>
</dbReference>
<gene>
    <name evidence="2" type="ORF">A4A58_20120</name>
</gene>
<dbReference type="Pfam" id="PF04964">
    <property type="entry name" value="Flp_Fap"/>
    <property type="match status" value="1"/>
</dbReference>
<evidence type="ECO:0000256" key="1">
    <source>
        <dbReference type="SAM" id="Phobius"/>
    </source>
</evidence>
<reference evidence="2 3" key="1">
    <citation type="submission" date="2016-03" db="EMBL/GenBank/DDBJ databases">
        <title>Microsymbionts genomes from the relict species Vavilovia formosa (Stev.) Fed.</title>
        <authorList>
            <person name="Kopat V."/>
            <person name="Chirak E."/>
            <person name="Kimeklis A."/>
            <person name="Andronov E."/>
        </authorList>
    </citation>
    <scope>NUCLEOTIDE SEQUENCE [LARGE SCALE GENOMIC DNA]</scope>
    <source>
        <strain evidence="2 3">Vaf07</strain>
    </source>
</reference>
<dbReference type="AlphaFoldDB" id="A0A164AE44"/>
<dbReference type="STRING" id="943830.A4A58_20120"/>
<protein>
    <submittedName>
        <fullName evidence="2">Pilus assembly protein</fullName>
    </submittedName>
</protein>
<keyword evidence="1" id="KW-1133">Transmembrane helix</keyword>
<keyword evidence="1" id="KW-0812">Transmembrane</keyword>
<dbReference type="InterPro" id="IPR007047">
    <property type="entry name" value="Flp_Fap"/>
</dbReference>
<evidence type="ECO:0000313" key="2">
    <source>
        <dbReference type="EMBL" id="KZD24667.1"/>
    </source>
</evidence>
<keyword evidence="3" id="KW-1185">Reference proteome</keyword>
<organism evidence="2 3">
    <name type="scientific">Tardiphaga robiniae</name>
    <dbReference type="NCBI Taxonomy" id="943830"/>
    <lineage>
        <taxon>Bacteria</taxon>
        <taxon>Pseudomonadati</taxon>
        <taxon>Pseudomonadota</taxon>
        <taxon>Alphaproteobacteria</taxon>
        <taxon>Hyphomicrobiales</taxon>
        <taxon>Nitrobacteraceae</taxon>
        <taxon>Tardiphaga</taxon>
    </lineage>
</organism>
<dbReference type="EMBL" id="LVYV01000002">
    <property type="protein sequence ID" value="KZD24667.1"/>
    <property type="molecule type" value="Genomic_DNA"/>
</dbReference>
<keyword evidence="1" id="KW-0472">Membrane</keyword>
<feature type="transmembrane region" description="Helical" evidence="1">
    <location>
        <begin position="20"/>
        <end position="38"/>
    </location>
</feature>
<name>A0A164AE44_9BRAD</name>
<evidence type="ECO:0000313" key="3">
    <source>
        <dbReference type="Proteomes" id="UP000076574"/>
    </source>
</evidence>